<reference evidence="2 3" key="1">
    <citation type="submission" date="2018-06" db="EMBL/GenBank/DDBJ databases">
        <title>Genomic Encyclopedia of Type Strains, Phase IV (KMG-IV): sequencing the most valuable type-strain genomes for metagenomic binning, comparative biology and taxonomic classification.</title>
        <authorList>
            <person name="Goeker M."/>
        </authorList>
    </citation>
    <scope>NUCLEOTIDE SEQUENCE [LARGE SCALE GENOMIC DNA]</scope>
    <source>
        <strain evidence="2 3">DSM 5</strain>
    </source>
</reference>
<dbReference type="InterPro" id="IPR046929">
    <property type="entry name" value="HTH_Tnp"/>
</dbReference>
<protein>
    <recommendedName>
        <fullName evidence="4">Transposase</fullName>
    </recommendedName>
</protein>
<dbReference type="EMBL" id="QKZI01000001">
    <property type="protein sequence ID" value="PZX08124.1"/>
    <property type="molecule type" value="Genomic_DNA"/>
</dbReference>
<organism evidence="2 3">
    <name type="scientific">Psychrobacillus insolitus</name>
    <dbReference type="NCBI Taxonomy" id="1461"/>
    <lineage>
        <taxon>Bacteria</taxon>
        <taxon>Bacillati</taxon>
        <taxon>Bacillota</taxon>
        <taxon>Bacilli</taxon>
        <taxon>Bacillales</taxon>
        <taxon>Bacillaceae</taxon>
        <taxon>Psychrobacillus</taxon>
    </lineage>
</organism>
<comment type="caution">
    <text evidence="2">The sequence shown here is derived from an EMBL/GenBank/DDBJ whole genome shotgun (WGS) entry which is preliminary data.</text>
</comment>
<accession>A0A2W7MSG5</accession>
<keyword evidence="3" id="KW-1185">Reference proteome</keyword>
<dbReference type="InterPro" id="IPR009057">
    <property type="entry name" value="Homeodomain-like_sf"/>
</dbReference>
<dbReference type="SUPFAM" id="SSF46689">
    <property type="entry name" value="Homeodomain-like"/>
    <property type="match status" value="1"/>
</dbReference>
<sequence>MSKILFNEHQQRLLEANLNVTSVSDRAIQYTAEFKIRAVKENQTGKGPKQIFEDNGFNLDIIGLKKAQSALNRWRKSFQTTGEQGFLEERRGKASTGRPKLENLSADKKLEKAEARIKYLEAELTLLKKLDELERQAKKKRF</sequence>
<evidence type="ECO:0000313" key="2">
    <source>
        <dbReference type="EMBL" id="PZX08124.1"/>
    </source>
</evidence>
<keyword evidence="1" id="KW-0175">Coiled coil</keyword>
<proteinExistence type="predicted"/>
<dbReference type="Proteomes" id="UP000248646">
    <property type="component" value="Unassembled WGS sequence"/>
</dbReference>
<evidence type="ECO:0000313" key="3">
    <source>
        <dbReference type="Proteomes" id="UP000248646"/>
    </source>
</evidence>
<name>A0A2W7MSG5_9BACI</name>
<dbReference type="Pfam" id="PF20310">
    <property type="entry name" value="HTH_Tnp_2"/>
    <property type="match status" value="1"/>
</dbReference>
<evidence type="ECO:0008006" key="4">
    <source>
        <dbReference type="Google" id="ProtNLM"/>
    </source>
</evidence>
<gene>
    <name evidence="2" type="ORF">C7437_1011247</name>
</gene>
<dbReference type="AlphaFoldDB" id="A0A2W7MSG5"/>
<feature type="coiled-coil region" evidence="1">
    <location>
        <begin position="103"/>
        <end position="130"/>
    </location>
</feature>
<evidence type="ECO:0000256" key="1">
    <source>
        <dbReference type="SAM" id="Coils"/>
    </source>
</evidence>